<evidence type="ECO:0000313" key="3">
    <source>
        <dbReference type="Proteomes" id="UP000660729"/>
    </source>
</evidence>
<feature type="compositionally biased region" description="Polar residues" evidence="1">
    <location>
        <begin position="297"/>
        <end position="309"/>
    </location>
</feature>
<accession>A0A8H6VLX3</accession>
<dbReference type="EMBL" id="JABCIY010000043">
    <property type="protein sequence ID" value="KAF7195132.1"/>
    <property type="molecule type" value="Genomic_DNA"/>
</dbReference>
<feature type="region of interest" description="Disordered" evidence="1">
    <location>
        <begin position="358"/>
        <end position="390"/>
    </location>
</feature>
<sequence length="515" mass="55135">MISHATTALPGAFCDLSHRSLSTETTLSAAAANTQQPSSKSGSLKRKAECELNAGEEGGHKGRKLKALKVRSKSSAGTSTLSAEAAPQFDLDGLLVNGNLPRSGRAAKPEAIDPALLNGSHDHAPTTQKSAGPIPCPAPEDLGLDRLSDAGMAQAVRTGTLARAYSNEEKKAFLQRKTGQSQYRLRKESLEAEIRKWYHTTYEPYLAANRPYEERKAKRRAKLAARKASGDNQNTIIDNGKTVIVLDDDDIDDDDCAPPALGEEEQEQVRQALRGAFGKNGKHSVNFSNAPAAGRVSQASRPTGISKMTSPPAVASKPKRKRPKKEVVAVDAITDEGERAELQRAQMAMYEAARANLKVRAEQSPHRPASESTAEPPSLVSDSGQSHDGHLSRLPEIAASQPAVGQIYASKSEKGAATPVRNATPSAVIDLTTPPHQQPSSPPYRPQSPIYRNAPSVLQCSSPAMGDQSESYQAQSPGYGPMSPSFSMVDVFADNAYVSLLDDEELRDFQLLAGQ</sequence>
<reference evidence="2" key="1">
    <citation type="submission" date="2020-04" db="EMBL/GenBank/DDBJ databases">
        <title>Draft genome resource of the tomato pathogen Pseudocercospora fuligena.</title>
        <authorList>
            <person name="Zaccaron A."/>
        </authorList>
    </citation>
    <scope>NUCLEOTIDE SEQUENCE</scope>
    <source>
        <strain evidence="2">PF001</strain>
    </source>
</reference>
<dbReference type="Proteomes" id="UP000660729">
    <property type="component" value="Unassembled WGS sequence"/>
</dbReference>
<feature type="compositionally biased region" description="Pro residues" evidence="1">
    <location>
        <begin position="436"/>
        <end position="446"/>
    </location>
</feature>
<feature type="region of interest" description="Disordered" evidence="1">
    <location>
        <begin position="115"/>
        <end position="143"/>
    </location>
</feature>
<feature type="compositionally biased region" description="Basic and acidic residues" evidence="1">
    <location>
        <begin position="359"/>
        <end position="369"/>
    </location>
</feature>
<comment type="caution">
    <text evidence="2">The sequence shown here is derived from an EMBL/GenBank/DDBJ whole genome shotgun (WGS) entry which is preliminary data.</text>
</comment>
<feature type="region of interest" description="Disordered" evidence="1">
    <location>
        <begin position="429"/>
        <end position="451"/>
    </location>
</feature>
<organism evidence="2 3">
    <name type="scientific">Pseudocercospora fuligena</name>
    <dbReference type="NCBI Taxonomy" id="685502"/>
    <lineage>
        <taxon>Eukaryota</taxon>
        <taxon>Fungi</taxon>
        <taxon>Dikarya</taxon>
        <taxon>Ascomycota</taxon>
        <taxon>Pezizomycotina</taxon>
        <taxon>Dothideomycetes</taxon>
        <taxon>Dothideomycetidae</taxon>
        <taxon>Mycosphaerellales</taxon>
        <taxon>Mycosphaerellaceae</taxon>
        <taxon>Pseudocercospora</taxon>
    </lineage>
</organism>
<feature type="region of interest" description="Disordered" evidence="1">
    <location>
        <begin position="280"/>
        <end position="327"/>
    </location>
</feature>
<name>A0A8H6VLX3_9PEZI</name>
<keyword evidence="3" id="KW-1185">Reference proteome</keyword>
<proteinExistence type="predicted"/>
<evidence type="ECO:0000256" key="1">
    <source>
        <dbReference type="SAM" id="MobiDB-lite"/>
    </source>
</evidence>
<dbReference type="OrthoDB" id="10575489at2759"/>
<feature type="compositionally biased region" description="Polar residues" evidence="1">
    <location>
        <begin position="370"/>
        <end position="384"/>
    </location>
</feature>
<evidence type="ECO:0000313" key="2">
    <source>
        <dbReference type="EMBL" id="KAF7195132.1"/>
    </source>
</evidence>
<protein>
    <submittedName>
        <fullName evidence="2">Uncharacterized protein</fullName>
    </submittedName>
</protein>
<feature type="region of interest" description="Disordered" evidence="1">
    <location>
        <begin position="27"/>
        <end position="63"/>
    </location>
</feature>
<dbReference type="AlphaFoldDB" id="A0A8H6VLX3"/>
<gene>
    <name evidence="2" type="ORF">HII31_03600</name>
</gene>